<name>A0A919VVR6_9ACTN</name>
<gene>
    <name evidence="1" type="ORF">Aco04nite_52910</name>
</gene>
<dbReference type="InterPro" id="IPR011009">
    <property type="entry name" value="Kinase-like_dom_sf"/>
</dbReference>
<sequence>MAVKTAPEQLTAGDSALRTQYLTEVLELLYPAPCETGFTFGQHRGGGDRHGEPIAEYLVVPDARRPRLLVPTTSRRVATAAVRRYAEPQSRAARLKRDAVVAALRTGASSVLLRDRVRVTGPASASIDGYLREALGRDLSISIHIGPVRANRKPVLQLISPDGETFGFGKVGIGPLTQRLVKAETAALIALDKTGLEKLTVPKVLHAGQWRGLQVLVQSALPVWLPRAPLTPRRLAAAMVDIAGCCGYTNGSLGVSAYWHDLRGRLHSVGDRPEGVALTAAAELLVARSGEQSMRYGAWHGDWAPWNMANLADALLVWDWERFANGVPVGFDAVHHDLQRRIQTSGDAGSAVEATVRRADELLAPFGVPAELRELTALLYLVDLATRYLTDRQAEAGARLGVLGTWLLPVLIRRVEEL</sequence>
<dbReference type="RefSeq" id="WP_212999931.1">
    <property type="nucleotide sequence ID" value="NZ_BAAATW010000021.1"/>
</dbReference>
<keyword evidence="2" id="KW-1185">Reference proteome</keyword>
<dbReference type="EMBL" id="BOQP01000029">
    <property type="protein sequence ID" value="GIM76945.1"/>
    <property type="molecule type" value="Genomic_DNA"/>
</dbReference>
<reference evidence="1" key="1">
    <citation type="submission" date="2021-03" db="EMBL/GenBank/DDBJ databases">
        <title>Whole genome shotgun sequence of Actinoplanes consettensis NBRC 14913.</title>
        <authorList>
            <person name="Komaki H."/>
            <person name="Tamura T."/>
        </authorList>
    </citation>
    <scope>NUCLEOTIDE SEQUENCE</scope>
    <source>
        <strain evidence="1">NBRC 14913</strain>
    </source>
</reference>
<dbReference type="AlphaFoldDB" id="A0A919VVR6"/>
<dbReference type="SUPFAM" id="SSF56112">
    <property type="entry name" value="Protein kinase-like (PK-like)"/>
    <property type="match status" value="1"/>
</dbReference>
<protein>
    <submittedName>
        <fullName evidence="1">Uncharacterized protein</fullName>
    </submittedName>
</protein>
<organism evidence="1 2">
    <name type="scientific">Winogradskya consettensis</name>
    <dbReference type="NCBI Taxonomy" id="113560"/>
    <lineage>
        <taxon>Bacteria</taxon>
        <taxon>Bacillati</taxon>
        <taxon>Actinomycetota</taxon>
        <taxon>Actinomycetes</taxon>
        <taxon>Micromonosporales</taxon>
        <taxon>Micromonosporaceae</taxon>
        <taxon>Winogradskya</taxon>
    </lineage>
</organism>
<comment type="caution">
    <text evidence="1">The sequence shown here is derived from an EMBL/GenBank/DDBJ whole genome shotgun (WGS) entry which is preliminary data.</text>
</comment>
<dbReference type="Proteomes" id="UP000680865">
    <property type="component" value="Unassembled WGS sequence"/>
</dbReference>
<accession>A0A919VVR6</accession>
<evidence type="ECO:0000313" key="2">
    <source>
        <dbReference type="Proteomes" id="UP000680865"/>
    </source>
</evidence>
<proteinExistence type="predicted"/>
<evidence type="ECO:0000313" key="1">
    <source>
        <dbReference type="EMBL" id="GIM76945.1"/>
    </source>
</evidence>